<evidence type="ECO:0000313" key="1">
    <source>
        <dbReference type="EMBL" id="KAI4372874.1"/>
    </source>
</evidence>
<reference evidence="2" key="1">
    <citation type="journal article" date="2023" name="Front. Plant Sci.">
        <title>Chromosomal-level genome assembly of Melastoma candidum provides insights into trichome evolution.</title>
        <authorList>
            <person name="Zhong Y."/>
            <person name="Wu W."/>
            <person name="Sun C."/>
            <person name="Zou P."/>
            <person name="Liu Y."/>
            <person name="Dai S."/>
            <person name="Zhou R."/>
        </authorList>
    </citation>
    <scope>NUCLEOTIDE SEQUENCE [LARGE SCALE GENOMIC DNA]</scope>
</reference>
<dbReference type="Proteomes" id="UP001057402">
    <property type="component" value="Chromosome 4"/>
</dbReference>
<keyword evidence="2" id="KW-1185">Reference proteome</keyword>
<evidence type="ECO:0000313" key="2">
    <source>
        <dbReference type="Proteomes" id="UP001057402"/>
    </source>
</evidence>
<organism evidence="1 2">
    <name type="scientific">Melastoma candidum</name>
    <dbReference type="NCBI Taxonomy" id="119954"/>
    <lineage>
        <taxon>Eukaryota</taxon>
        <taxon>Viridiplantae</taxon>
        <taxon>Streptophyta</taxon>
        <taxon>Embryophyta</taxon>
        <taxon>Tracheophyta</taxon>
        <taxon>Spermatophyta</taxon>
        <taxon>Magnoliopsida</taxon>
        <taxon>eudicotyledons</taxon>
        <taxon>Gunneridae</taxon>
        <taxon>Pentapetalae</taxon>
        <taxon>rosids</taxon>
        <taxon>malvids</taxon>
        <taxon>Myrtales</taxon>
        <taxon>Melastomataceae</taxon>
        <taxon>Melastomatoideae</taxon>
        <taxon>Melastomateae</taxon>
        <taxon>Melastoma</taxon>
    </lineage>
</organism>
<name>A0ACB9R5C3_9MYRT</name>
<proteinExistence type="predicted"/>
<dbReference type="EMBL" id="CM042883">
    <property type="protein sequence ID" value="KAI4372874.1"/>
    <property type="molecule type" value="Genomic_DNA"/>
</dbReference>
<comment type="caution">
    <text evidence="1">The sequence shown here is derived from an EMBL/GenBank/DDBJ whole genome shotgun (WGS) entry which is preliminary data.</text>
</comment>
<accession>A0ACB9R5C3</accession>
<gene>
    <name evidence="1" type="ORF">MLD38_011058</name>
</gene>
<sequence length="96" mass="10942">MSRKVLGITGKMFEEKKKKKKKRGKAVDDFNEGKSLATRSSKREEENAGESSQWKKMVTKVTFGGPGFSRKPLKCEWSICPSGLRFDIKLMSPTRR</sequence>
<protein>
    <submittedName>
        <fullName evidence="1">Uncharacterized protein</fullName>
    </submittedName>
</protein>